<dbReference type="SUPFAM" id="SSF46929">
    <property type="entry name" value="DNA helicase RuvA subunit, C-terminal domain"/>
    <property type="match status" value="1"/>
</dbReference>
<dbReference type="NCBIfam" id="TIGR00084">
    <property type="entry name" value="ruvA"/>
    <property type="match status" value="1"/>
</dbReference>
<keyword evidence="5 6" id="KW-0234">DNA repair</keyword>
<feature type="region of interest" description="Domain III" evidence="6">
    <location>
        <begin position="145"/>
        <end position="193"/>
    </location>
</feature>
<dbReference type="GO" id="GO:0016787">
    <property type="term" value="F:hydrolase activity"/>
    <property type="evidence" value="ECO:0007669"/>
    <property type="project" value="UniProtKB-KW"/>
</dbReference>
<evidence type="ECO:0000256" key="1">
    <source>
        <dbReference type="ARBA" id="ARBA00022490"/>
    </source>
</evidence>
<dbReference type="Gene3D" id="1.10.150.20">
    <property type="entry name" value="5' to 3' exonuclease, C-terminal subdomain"/>
    <property type="match status" value="1"/>
</dbReference>
<dbReference type="GO" id="GO:0006310">
    <property type="term" value="P:DNA recombination"/>
    <property type="evidence" value="ECO:0007669"/>
    <property type="project" value="UniProtKB-UniRule"/>
</dbReference>
<dbReference type="SUPFAM" id="SSF50249">
    <property type="entry name" value="Nucleic acid-binding proteins"/>
    <property type="match status" value="1"/>
</dbReference>
<evidence type="ECO:0000256" key="4">
    <source>
        <dbReference type="ARBA" id="ARBA00023172"/>
    </source>
</evidence>
<dbReference type="EMBL" id="CATVXE010000009">
    <property type="protein sequence ID" value="CAJ0684067.1"/>
    <property type="molecule type" value="Genomic_DNA"/>
</dbReference>
<dbReference type="GO" id="GO:0009379">
    <property type="term" value="C:Holliday junction helicase complex"/>
    <property type="evidence" value="ECO:0007669"/>
    <property type="project" value="InterPro"/>
</dbReference>
<keyword evidence="8" id="KW-0378">Hydrolase</keyword>
<dbReference type="InterPro" id="IPR000085">
    <property type="entry name" value="RuvA"/>
</dbReference>
<dbReference type="Proteomes" id="UP001190002">
    <property type="component" value="Unassembled WGS sequence"/>
</dbReference>
<proteinExistence type="inferred from homology"/>
<keyword evidence="8" id="KW-0347">Helicase</keyword>
<dbReference type="InterPro" id="IPR011114">
    <property type="entry name" value="RuvA_C"/>
</dbReference>
<dbReference type="CDD" id="cd14332">
    <property type="entry name" value="UBA_RuvA_C"/>
    <property type="match status" value="1"/>
</dbReference>
<dbReference type="InterPro" id="IPR036267">
    <property type="entry name" value="RuvA_C_sf"/>
</dbReference>
<evidence type="ECO:0000313" key="11">
    <source>
        <dbReference type="Proteomes" id="UP001190452"/>
    </source>
</evidence>
<dbReference type="GO" id="GO:0048476">
    <property type="term" value="C:Holliday junction resolvase complex"/>
    <property type="evidence" value="ECO:0007669"/>
    <property type="project" value="UniProtKB-UniRule"/>
</dbReference>
<dbReference type="GO" id="GO:0009378">
    <property type="term" value="F:four-way junction helicase activity"/>
    <property type="evidence" value="ECO:0007669"/>
    <property type="project" value="InterPro"/>
</dbReference>
<dbReference type="InterPro" id="IPR012340">
    <property type="entry name" value="NA-bd_OB-fold"/>
</dbReference>
<evidence type="ECO:0000256" key="6">
    <source>
        <dbReference type="HAMAP-Rule" id="MF_00031"/>
    </source>
</evidence>
<comment type="subunit">
    <text evidence="6">Homotetramer. Forms an RuvA(8)-RuvB(12)-Holliday junction (HJ) complex. HJ DNA is sandwiched between 2 RuvA tetramers; dsDNA enters through RuvA and exits via RuvB. An RuvB hexamer assembles on each DNA strand where it exits the tetramer. Each RuvB hexamer is contacted by two RuvA subunits (via domain III) on 2 adjacent RuvB subunits; this complex drives branch migration. In the full resolvosome a probable DNA-RuvA(4)-RuvB(12)-RuvC(2) complex forms which resolves the HJ.</text>
</comment>
<feature type="domain" description="Helix-hairpin-helix DNA-binding motif class 1" evidence="7">
    <location>
        <begin position="73"/>
        <end position="92"/>
    </location>
</feature>
<dbReference type="Pfam" id="PF01330">
    <property type="entry name" value="RuvA_N"/>
    <property type="match status" value="1"/>
</dbReference>
<dbReference type="GO" id="GO:0005737">
    <property type="term" value="C:cytoplasm"/>
    <property type="evidence" value="ECO:0007669"/>
    <property type="project" value="UniProtKB-SubCell"/>
</dbReference>
<dbReference type="Pfam" id="PF14520">
    <property type="entry name" value="HHH_5"/>
    <property type="match status" value="1"/>
</dbReference>
<sequence>MIGRIAGTLIEKNPPHLLVDCHGVGYEIDVPMSTFYNLPAIGEKVILLTQQIVREDAHLLYGFGTAAERETFRQLIKISGIGARIALAVLSGMSVAELAQAVTLQEAGRLTRIPGIGKKTAERLLLELKGKLGADLGAVPDGPAVSDDAVDVLNALLALGYSDKEAALAIKQVPAGTGVSEGIKLALKALSKG</sequence>
<dbReference type="GO" id="GO:0000400">
    <property type="term" value="F:four-way junction DNA binding"/>
    <property type="evidence" value="ECO:0007669"/>
    <property type="project" value="UniProtKB-UniRule"/>
</dbReference>
<dbReference type="GO" id="GO:0005524">
    <property type="term" value="F:ATP binding"/>
    <property type="evidence" value="ECO:0007669"/>
    <property type="project" value="InterPro"/>
</dbReference>
<evidence type="ECO:0000313" key="10">
    <source>
        <dbReference type="Proteomes" id="UP001190002"/>
    </source>
</evidence>
<keyword evidence="11" id="KW-1185">Reference proteome</keyword>
<keyword evidence="4 6" id="KW-0233">DNA recombination</keyword>
<feature type="region of interest" description="Domain I" evidence="6">
    <location>
        <begin position="1"/>
        <end position="64"/>
    </location>
</feature>
<dbReference type="InterPro" id="IPR013849">
    <property type="entry name" value="DNA_helicase_Holl-junc_RuvA_I"/>
</dbReference>
<protein>
    <recommendedName>
        <fullName evidence="6">Holliday junction branch migration complex subunit RuvA</fullName>
    </recommendedName>
</protein>
<evidence type="ECO:0000313" key="9">
    <source>
        <dbReference type="EMBL" id="CAJ0873250.1"/>
    </source>
</evidence>
<dbReference type="GO" id="GO:0006281">
    <property type="term" value="P:DNA repair"/>
    <property type="evidence" value="ECO:0007669"/>
    <property type="project" value="UniProtKB-UniRule"/>
</dbReference>
<dbReference type="InterPro" id="IPR003583">
    <property type="entry name" value="Hlx-hairpin-Hlx_DNA-bd_motif"/>
</dbReference>
<keyword evidence="1 6" id="KW-0963">Cytoplasm</keyword>
<dbReference type="EMBL" id="CAUDKV010000009">
    <property type="protein sequence ID" value="CAJ0873250.1"/>
    <property type="molecule type" value="Genomic_DNA"/>
</dbReference>
<dbReference type="InterPro" id="IPR010994">
    <property type="entry name" value="RuvA_2-like"/>
</dbReference>
<dbReference type="SUPFAM" id="SSF47781">
    <property type="entry name" value="RuvA domain 2-like"/>
    <property type="match status" value="1"/>
</dbReference>
<dbReference type="Pfam" id="PF07499">
    <property type="entry name" value="RuvA_C"/>
    <property type="match status" value="1"/>
</dbReference>
<comment type="domain">
    <text evidence="6">Has three domains with a flexible linker between the domains II and III and assumes an 'L' shape. Domain III is highly mobile and contacts RuvB.</text>
</comment>
<keyword evidence="2 6" id="KW-0227">DNA damage</keyword>
<comment type="caution">
    <text evidence="8">The sequence shown here is derived from an EMBL/GenBank/DDBJ whole genome shotgun (WGS) entry which is preliminary data.</text>
</comment>
<comment type="function">
    <text evidence="6">The RuvA-RuvB-RuvC complex processes Holliday junction (HJ) DNA during genetic recombination and DNA repair, while the RuvA-RuvB complex plays an important role in the rescue of blocked DNA replication forks via replication fork reversal (RFR). RuvA specifically binds to HJ cruciform DNA, conferring on it an open structure. The RuvB hexamer acts as an ATP-dependent pump, pulling dsDNA into and through the RuvAB complex. HJ branch migration allows RuvC to scan DNA until it finds its consensus sequence, where it cleaves and resolves the cruciform DNA.</text>
</comment>
<feature type="domain" description="Helix-hairpin-helix DNA-binding motif class 1" evidence="7">
    <location>
        <begin position="108"/>
        <end position="127"/>
    </location>
</feature>
<name>A0AAD2AN46_9RALS</name>
<evidence type="ECO:0000313" key="8">
    <source>
        <dbReference type="EMBL" id="CAJ0684067.1"/>
    </source>
</evidence>
<dbReference type="RefSeq" id="WP_104565248.1">
    <property type="nucleotide sequence ID" value="NZ_CATVXE010000009.1"/>
</dbReference>
<organism evidence="8 10">
    <name type="scientific">Ralstonia mannitolilytica</name>
    <dbReference type="NCBI Taxonomy" id="105219"/>
    <lineage>
        <taxon>Bacteria</taxon>
        <taxon>Pseudomonadati</taxon>
        <taxon>Pseudomonadota</taxon>
        <taxon>Betaproteobacteria</taxon>
        <taxon>Burkholderiales</taxon>
        <taxon>Burkholderiaceae</taxon>
        <taxon>Ralstonia</taxon>
    </lineage>
</organism>
<evidence type="ECO:0000259" key="7">
    <source>
        <dbReference type="SMART" id="SM00278"/>
    </source>
</evidence>
<dbReference type="HAMAP" id="MF_00031">
    <property type="entry name" value="DNA_HJ_migration_RuvA"/>
    <property type="match status" value="1"/>
</dbReference>
<dbReference type="Proteomes" id="UP001190452">
    <property type="component" value="Unassembled WGS sequence"/>
</dbReference>
<keyword evidence="8" id="KW-0067">ATP-binding</keyword>
<evidence type="ECO:0000256" key="5">
    <source>
        <dbReference type="ARBA" id="ARBA00023204"/>
    </source>
</evidence>
<evidence type="ECO:0000256" key="3">
    <source>
        <dbReference type="ARBA" id="ARBA00023125"/>
    </source>
</evidence>
<dbReference type="SMART" id="SM00278">
    <property type="entry name" value="HhH1"/>
    <property type="match status" value="2"/>
</dbReference>
<dbReference type="Gene3D" id="2.40.50.140">
    <property type="entry name" value="Nucleic acid-binding proteins"/>
    <property type="match status" value="1"/>
</dbReference>
<reference evidence="8 11" key="1">
    <citation type="submission" date="2023-07" db="EMBL/GenBank/DDBJ databases">
        <authorList>
            <person name="Peeters C."/>
        </authorList>
    </citation>
    <scope>NUCLEOTIDE SEQUENCE</scope>
    <source>
        <strain evidence="9 11">R-77569</strain>
        <strain evidence="8">R-77591</strain>
    </source>
</reference>
<accession>A0AAD2AN46</accession>
<comment type="similarity">
    <text evidence="6">Belongs to the RuvA family.</text>
</comment>
<keyword evidence="3 6" id="KW-0238">DNA-binding</keyword>
<dbReference type="Gene3D" id="1.10.8.10">
    <property type="entry name" value="DNA helicase RuvA subunit, C-terminal domain"/>
    <property type="match status" value="1"/>
</dbReference>
<gene>
    <name evidence="6 8" type="primary">ruvA</name>
    <name evidence="9" type="ORF">R77569_02508</name>
    <name evidence="8" type="ORF">R77591_02428</name>
</gene>
<keyword evidence="8" id="KW-0547">Nucleotide-binding</keyword>
<comment type="subcellular location">
    <subcellularLocation>
        <location evidence="6">Cytoplasm</location>
    </subcellularLocation>
</comment>
<evidence type="ECO:0000256" key="2">
    <source>
        <dbReference type="ARBA" id="ARBA00022763"/>
    </source>
</evidence>
<dbReference type="AlphaFoldDB" id="A0AAD2AN46"/>
<comment type="caution">
    <text evidence="6">Lacks conserved residue(s) required for the propagation of feature annotation.</text>
</comment>